<dbReference type="Proteomes" id="UP000199233">
    <property type="component" value="Unassembled WGS sequence"/>
</dbReference>
<dbReference type="AlphaFoldDB" id="A0A1H8ZID9"/>
<proteinExistence type="predicted"/>
<sequence>MIPPTPLLSEDNTVAVGDWRQRLALGIRLIDAQSGAGAGGALRVQLQGIGDYACDQTLMAHGPDRHALLYRDRAGKLLDHAIAKGLGYAHLLRIEAPGQRRYVPRRLRIAPLLAAQQPVLSGANIREAWLWPGADYPLSPGVTALRGRVLRGPSLNSAKPIPWPRVYLTQPDTQASFAAATIIARGHGDERGEFLLCVDRKAAQGAALNSPFAARLWAFFAPPAAPGTALDSLLPVEDAGSFAQSDLLRGLSDPPAYTQNISRVIPQLRLGECLSGDGTTLLFT</sequence>
<dbReference type="RefSeq" id="WP_093280546.1">
    <property type="nucleotide sequence ID" value="NZ_FOFS01000001.1"/>
</dbReference>
<gene>
    <name evidence="1" type="ORF">SAMN04488038_10153</name>
</gene>
<protein>
    <submittedName>
        <fullName evidence="1">Uncharacterized protein</fullName>
    </submittedName>
</protein>
<evidence type="ECO:0000313" key="1">
    <source>
        <dbReference type="EMBL" id="SEP64206.1"/>
    </source>
</evidence>
<organism evidence="1 2">
    <name type="scientific">Solimonas aquatica</name>
    <dbReference type="NCBI Taxonomy" id="489703"/>
    <lineage>
        <taxon>Bacteria</taxon>
        <taxon>Pseudomonadati</taxon>
        <taxon>Pseudomonadota</taxon>
        <taxon>Gammaproteobacteria</taxon>
        <taxon>Nevskiales</taxon>
        <taxon>Nevskiaceae</taxon>
        <taxon>Solimonas</taxon>
    </lineage>
</organism>
<reference evidence="1 2" key="1">
    <citation type="submission" date="2016-10" db="EMBL/GenBank/DDBJ databases">
        <authorList>
            <person name="de Groot N.N."/>
        </authorList>
    </citation>
    <scope>NUCLEOTIDE SEQUENCE [LARGE SCALE GENOMIC DNA]</scope>
    <source>
        <strain evidence="1 2">DSM 25927</strain>
    </source>
</reference>
<accession>A0A1H8ZID9</accession>
<dbReference type="STRING" id="489703.SAMN04488038_10153"/>
<evidence type="ECO:0000313" key="2">
    <source>
        <dbReference type="Proteomes" id="UP000199233"/>
    </source>
</evidence>
<dbReference type="OrthoDB" id="7067704at2"/>
<dbReference type="EMBL" id="FOFS01000001">
    <property type="protein sequence ID" value="SEP64206.1"/>
    <property type="molecule type" value="Genomic_DNA"/>
</dbReference>
<name>A0A1H8ZID9_9GAMM</name>
<keyword evidence="2" id="KW-1185">Reference proteome</keyword>